<keyword evidence="12" id="KW-1185">Reference proteome</keyword>
<evidence type="ECO:0000256" key="3">
    <source>
        <dbReference type="ARBA" id="ARBA00022722"/>
    </source>
</evidence>
<dbReference type="EMBL" id="JAWCUI010000072">
    <property type="protein sequence ID" value="KAL1889552.1"/>
    <property type="molecule type" value="Genomic_DNA"/>
</dbReference>
<comment type="cofactor">
    <cofactor evidence="8">
        <name>Mg(2+)</name>
        <dbReference type="ChEBI" id="CHEBI:18420"/>
    </cofactor>
    <cofactor evidence="8">
        <name>Mn(2+)</name>
        <dbReference type="ChEBI" id="CHEBI:29035"/>
    </cofactor>
</comment>
<comment type="function">
    <text evidence="8">Nuclease required for the repair of DNA interstrand cross-links (ICL). Acts as a 5'-3' exonuclease that anchors at a cut end of DNA and cleaves DNA successively at every third nucleotide, allowing to excise an ICL from one strand through flanking incisions.</text>
</comment>
<dbReference type="InterPro" id="IPR049126">
    <property type="entry name" value="FAN1-like_TPR"/>
</dbReference>
<sequence length="867" mass="98506">MDKFLVRRAGPSSSSSTRPTPDLEPLDEKRVKRTKIEHGDNPTSGGNEHVLLDYLKEEEEDDSTGSSGDFKLVADSYDGIPFEEPLAAIEAAGDVIEDSYGAADREAIEGKPLYRSSIYVDAFNIALDTVLEQEEHLFNEKEKIVFAAWRGLHYEAQYLYVRLFLRKEAAWHRTQRLSYSSSIDDLQTAIETLQEEHTLPKCDDDDGKILLSKAVPQDWALGDTLVFAQSFDSVDTTVEEAVGLLSLDELKSMAKQMKAIGKTKAELQAAIIHMATKQRTLMSAGLSRHPSTDSAAPTPATPATPATPEPPERPVPELCRSSTVSSSRSEQLVEKVAAITGPCIRICPSVFKLFERVHLVFYRTSEWTEKSLTTIVLAKMSKRNFPDYIVSRTANIFESRQQLLDFEEALRLQFRVDNIMNFDAREDSFREIISLFNSIADHWRALLADEKRRQDETGDFGEASYLRRFKAAHVFTRIAHYAAHCYGRLHEYVDEYALIQELLGQRLLHLARRGSWYQRKALLEERYMTAAAPNPHCKDETQRKKYWWRKALETCEQALQDRDCHLVYHFDLQKRTLKLEKRLRIPRRLQHDFGHARLLAPEEHFVEGVQVKRDEGVLPHLTRKSSSGSNLGGTVGISSSEFGRTSTKTHWVNELDPDGGDGDKGTAECSVEEMCLNDYRTKGWKGYHSEGGIVRTLFAYLFYDILFLFIPNVFQTAYQACPLDLHTDTFYPSRASEINRRLVEIANGEAPRIVHEVHAAHFERRTCIVGLQWDFPLDDVVQIAQCFHGDALALVCKVLAQEYRQRGGGLPDLLLWRMEPQPEVLFSEVKSANDRLSDTQRMWIHVLAGAGVRVAVCHAIAKQVKVR</sequence>
<dbReference type="InterPro" id="IPR049125">
    <property type="entry name" value="FAN1-like_WH"/>
</dbReference>
<dbReference type="InterPro" id="IPR049132">
    <property type="entry name" value="FAN1-like_euk"/>
</dbReference>
<feature type="domain" description="VRR-NUC" evidence="10">
    <location>
        <begin position="745"/>
        <end position="861"/>
    </location>
</feature>
<organism evidence="11 12">
    <name type="scientific">Sporothrix stenoceras</name>
    <dbReference type="NCBI Taxonomy" id="5173"/>
    <lineage>
        <taxon>Eukaryota</taxon>
        <taxon>Fungi</taxon>
        <taxon>Dikarya</taxon>
        <taxon>Ascomycota</taxon>
        <taxon>Pezizomycotina</taxon>
        <taxon>Sordariomycetes</taxon>
        <taxon>Sordariomycetidae</taxon>
        <taxon>Ophiostomatales</taxon>
        <taxon>Ophiostomataceae</taxon>
        <taxon>Sporothrix</taxon>
    </lineage>
</organism>
<feature type="region of interest" description="Disordered" evidence="9">
    <location>
        <begin position="1"/>
        <end position="51"/>
    </location>
</feature>
<dbReference type="InterPro" id="IPR014883">
    <property type="entry name" value="VRR_NUC"/>
</dbReference>
<dbReference type="EC" id="3.1.4.1" evidence="8"/>
<evidence type="ECO:0000256" key="6">
    <source>
        <dbReference type="ARBA" id="ARBA00022842"/>
    </source>
</evidence>
<keyword evidence="7 8" id="KW-0464">Manganese</keyword>
<dbReference type="Pfam" id="PF08774">
    <property type="entry name" value="VRR_NUC"/>
    <property type="match status" value="1"/>
</dbReference>
<evidence type="ECO:0000259" key="10">
    <source>
        <dbReference type="SMART" id="SM00990"/>
    </source>
</evidence>
<comment type="catalytic activity">
    <reaction evidence="1 8">
        <text>Hydrolytically removes 5'-nucleotides successively from the 3'-hydroxy termini of 3'-hydroxy-terminated oligonucleotides.</text>
        <dbReference type="EC" id="3.1.4.1"/>
    </reaction>
</comment>
<evidence type="ECO:0000313" key="12">
    <source>
        <dbReference type="Proteomes" id="UP001583186"/>
    </source>
</evidence>
<comment type="similarity">
    <text evidence="2 8">Belongs to the FAN1 family.</text>
</comment>
<protein>
    <recommendedName>
        <fullName evidence="8">Fanconi-associated nuclease</fullName>
        <ecNumber evidence="8">3.1.4.1</ecNumber>
    </recommendedName>
</protein>
<evidence type="ECO:0000256" key="7">
    <source>
        <dbReference type="ARBA" id="ARBA00023211"/>
    </source>
</evidence>
<evidence type="ECO:0000256" key="8">
    <source>
        <dbReference type="RuleBase" id="RU365033"/>
    </source>
</evidence>
<keyword evidence="8" id="KW-0227">DNA damage</keyword>
<dbReference type="PANTHER" id="PTHR15749">
    <property type="entry name" value="FANCONI-ASSOCIATED NUCLEASE 1"/>
    <property type="match status" value="1"/>
</dbReference>
<name>A0ABR3YNV5_9PEZI</name>
<dbReference type="Pfam" id="PF21170">
    <property type="entry name" value="FAN1_TPR"/>
    <property type="match status" value="1"/>
</dbReference>
<evidence type="ECO:0000256" key="4">
    <source>
        <dbReference type="ARBA" id="ARBA00022723"/>
    </source>
</evidence>
<keyword evidence="8" id="KW-0234">DNA repair</keyword>
<evidence type="ECO:0000256" key="9">
    <source>
        <dbReference type="SAM" id="MobiDB-lite"/>
    </source>
</evidence>
<evidence type="ECO:0000256" key="1">
    <source>
        <dbReference type="ARBA" id="ARBA00000983"/>
    </source>
</evidence>
<gene>
    <name evidence="11" type="ORF">Sste5346_008800</name>
</gene>
<keyword evidence="5 8" id="KW-0378">Hydrolase</keyword>
<comment type="subcellular location">
    <subcellularLocation>
        <location evidence="8">Nucleus</location>
    </subcellularLocation>
</comment>
<keyword evidence="6 8" id="KW-0460">Magnesium</keyword>
<evidence type="ECO:0000256" key="2">
    <source>
        <dbReference type="ARBA" id="ARBA00005533"/>
    </source>
</evidence>
<feature type="compositionally biased region" description="Pro residues" evidence="9">
    <location>
        <begin position="299"/>
        <end position="309"/>
    </location>
</feature>
<accession>A0ABR3YNV5</accession>
<keyword evidence="8" id="KW-0539">Nucleus</keyword>
<dbReference type="Gene3D" id="3.40.1350.10">
    <property type="match status" value="1"/>
</dbReference>
<dbReference type="PANTHER" id="PTHR15749:SF4">
    <property type="entry name" value="FANCONI-ASSOCIATED NUCLEASE 1"/>
    <property type="match status" value="1"/>
</dbReference>
<comment type="caution">
    <text evidence="11">The sequence shown here is derived from an EMBL/GenBank/DDBJ whole genome shotgun (WGS) entry which is preliminary data.</text>
</comment>
<evidence type="ECO:0000313" key="11">
    <source>
        <dbReference type="EMBL" id="KAL1889552.1"/>
    </source>
</evidence>
<dbReference type="InterPro" id="IPR011856">
    <property type="entry name" value="tRNA_endonuc-like_dom_sf"/>
</dbReference>
<dbReference type="InterPro" id="IPR033315">
    <property type="entry name" value="Fan1-like"/>
</dbReference>
<proteinExistence type="inferred from homology"/>
<dbReference type="SMART" id="SM00990">
    <property type="entry name" value="VRR_NUC"/>
    <property type="match status" value="1"/>
</dbReference>
<reference evidence="11 12" key="1">
    <citation type="journal article" date="2024" name="IMA Fungus">
        <title>IMA Genome - F19 : A genome assembly and annotation guide to empower mycologists, including annotated draft genome sequences of Ceratocystis pirilliformis, Diaporthe australafricana, Fusarium ophioides, Paecilomyces lecythidis, and Sporothrix stenoceras.</title>
        <authorList>
            <person name="Aylward J."/>
            <person name="Wilson A.M."/>
            <person name="Visagie C.M."/>
            <person name="Spraker J."/>
            <person name="Barnes I."/>
            <person name="Buitendag C."/>
            <person name="Ceriani C."/>
            <person name="Del Mar Angel L."/>
            <person name="du Plessis D."/>
            <person name="Fuchs T."/>
            <person name="Gasser K."/>
            <person name="Kramer D."/>
            <person name="Li W."/>
            <person name="Munsamy K."/>
            <person name="Piso A."/>
            <person name="Price J.L."/>
            <person name="Sonnekus B."/>
            <person name="Thomas C."/>
            <person name="van der Nest A."/>
            <person name="van Dijk A."/>
            <person name="van Heerden A."/>
            <person name="van Vuuren N."/>
            <person name="Yilmaz N."/>
            <person name="Duong T.A."/>
            <person name="van der Merwe N.A."/>
            <person name="Wingfield M.J."/>
            <person name="Wingfield B.D."/>
        </authorList>
    </citation>
    <scope>NUCLEOTIDE SEQUENCE [LARGE SCALE GENOMIC DNA]</scope>
    <source>
        <strain evidence="11 12">CMW 5346</strain>
    </source>
</reference>
<dbReference type="Proteomes" id="UP001583186">
    <property type="component" value="Unassembled WGS sequence"/>
</dbReference>
<feature type="compositionally biased region" description="Basic and acidic residues" evidence="9">
    <location>
        <begin position="26"/>
        <end position="40"/>
    </location>
</feature>
<dbReference type="Pfam" id="PF21315">
    <property type="entry name" value="FAN1_HTH"/>
    <property type="match status" value="1"/>
</dbReference>
<evidence type="ECO:0000256" key="5">
    <source>
        <dbReference type="ARBA" id="ARBA00022801"/>
    </source>
</evidence>
<dbReference type="CDD" id="cd22326">
    <property type="entry name" value="FAN1-like"/>
    <property type="match status" value="1"/>
</dbReference>
<feature type="region of interest" description="Disordered" evidence="9">
    <location>
        <begin position="282"/>
        <end position="318"/>
    </location>
</feature>
<keyword evidence="4 8" id="KW-0479">Metal-binding</keyword>
<keyword evidence="3 8" id="KW-0540">Nuclease</keyword>